<protein>
    <submittedName>
        <fullName evidence="5">Sugar kinase</fullName>
    </submittedName>
</protein>
<dbReference type="EMBL" id="SWMS01000018">
    <property type="protein sequence ID" value="TKG65284.1"/>
    <property type="molecule type" value="Genomic_DNA"/>
</dbReference>
<evidence type="ECO:0000259" key="4">
    <source>
        <dbReference type="Pfam" id="PF00294"/>
    </source>
</evidence>
<dbReference type="PANTHER" id="PTHR43320">
    <property type="entry name" value="SUGAR KINASE"/>
    <property type="match status" value="1"/>
</dbReference>
<accession>A0ABY2RZU2</accession>
<dbReference type="PANTHER" id="PTHR43320:SF2">
    <property type="entry name" value="2-DEHYDRO-3-DEOXYGLUCONOKINASE_2-DEHYDRO-3-DEOXYGALACTONOKINASE"/>
    <property type="match status" value="1"/>
</dbReference>
<reference evidence="5 6" key="1">
    <citation type="journal article" date="2015" name="Antonie Van Leeuwenhoek">
        <title>Prauserella endophytica sp. nov., an endophytic actinobacterium isolated from Tamarix taklamakanensis.</title>
        <authorList>
            <person name="Liu J.M."/>
            <person name="Habden X."/>
            <person name="Guo L."/>
            <person name="Tuo L."/>
            <person name="Jiang Z.K."/>
            <person name="Liu S.W."/>
            <person name="Liu X.F."/>
            <person name="Chen L."/>
            <person name="Li R.F."/>
            <person name="Zhang Y.Q."/>
            <person name="Sun C.H."/>
        </authorList>
    </citation>
    <scope>NUCLEOTIDE SEQUENCE [LARGE SCALE GENOMIC DNA]</scope>
    <source>
        <strain evidence="5 6">CGMCC 4.7182</strain>
    </source>
</reference>
<dbReference type="Gene3D" id="3.40.1190.20">
    <property type="match status" value="1"/>
</dbReference>
<feature type="domain" description="Carbohydrate kinase PfkB" evidence="4">
    <location>
        <begin position="10"/>
        <end position="278"/>
    </location>
</feature>
<comment type="caution">
    <text evidence="5">The sequence shown here is derived from an EMBL/GenBank/DDBJ whole genome shotgun (WGS) entry which is preliminary data.</text>
</comment>
<keyword evidence="6" id="KW-1185">Reference proteome</keyword>
<keyword evidence="3 5" id="KW-0418">Kinase</keyword>
<comment type="similarity">
    <text evidence="1">Belongs to the carbohydrate kinase PfkB family.</text>
</comment>
<name>A0ABY2RZU2_9PSEU</name>
<dbReference type="Proteomes" id="UP000309992">
    <property type="component" value="Unassembled WGS sequence"/>
</dbReference>
<evidence type="ECO:0000256" key="1">
    <source>
        <dbReference type="ARBA" id="ARBA00010688"/>
    </source>
</evidence>
<dbReference type="InterPro" id="IPR052700">
    <property type="entry name" value="Carb_kinase_PfkB-like"/>
</dbReference>
<evidence type="ECO:0000256" key="3">
    <source>
        <dbReference type="ARBA" id="ARBA00022777"/>
    </source>
</evidence>
<organism evidence="5 6">
    <name type="scientific">Prauserella endophytica</name>
    <dbReference type="NCBI Taxonomy" id="1592324"/>
    <lineage>
        <taxon>Bacteria</taxon>
        <taxon>Bacillati</taxon>
        <taxon>Actinomycetota</taxon>
        <taxon>Actinomycetes</taxon>
        <taxon>Pseudonocardiales</taxon>
        <taxon>Pseudonocardiaceae</taxon>
        <taxon>Prauserella</taxon>
        <taxon>Prauserella coralliicola group</taxon>
    </lineage>
</organism>
<dbReference type="InterPro" id="IPR029056">
    <property type="entry name" value="Ribokinase-like"/>
</dbReference>
<dbReference type="GO" id="GO:0016301">
    <property type="term" value="F:kinase activity"/>
    <property type="evidence" value="ECO:0007669"/>
    <property type="project" value="UniProtKB-KW"/>
</dbReference>
<evidence type="ECO:0000256" key="2">
    <source>
        <dbReference type="ARBA" id="ARBA00022679"/>
    </source>
</evidence>
<evidence type="ECO:0000313" key="6">
    <source>
        <dbReference type="Proteomes" id="UP000309992"/>
    </source>
</evidence>
<proteinExistence type="inferred from homology"/>
<sequence length="312" mass="32501">MAVFVPAEPGPAHEVRTWRRTVGGAESNVARALAALGVPSAFAGAVGDDAFGRALLAELAAEGVDVSRVRTDPARRTGLYVKENGDSGTVMRYYRAGSAASAMGPELLSTVDLSVVRLVHLSGITPALSPACHELVRALLEAPRGNRLVSFDVNWRPTLWAGRDPGEVAGLAALADLVLTGEDEAEQVWGTGEPARLRALLPEPATVVVKHGERGATLLERGRAPVFEPALAVDVVEPVGAGDAFAAGFLAATLRGEDARTSLRAGHLQAAATLLTRDDVSTPLPPDVVATLLRAAEPEWAAARLTVGEVRG</sequence>
<dbReference type="Pfam" id="PF00294">
    <property type="entry name" value="PfkB"/>
    <property type="match status" value="1"/>
</dbReference>
<evidence type="ECO:0000313" key="5">
    <source>
        <dbReference type="EMBL" id="TKG65284.1"/>
    </source>
</evidence>
<keyword evidence="2" id="KW-0808">Transferase</keyword>
<dbReference type="InterPro" id="IPR011611">
    <property type="entry name" value="PfkB_dom"/>
</dbReference>
<dbReference type="SUPFAM" id="SSF53613">
    <property type="entry name" value="Ribokinase-like"/>
    <property type="match status" value="1"/>
</dbReference>
<dbReference type="CDD" id="cd01166">
    <property type="entry name" value="KdgK"/>
    <property type="match status" value="1"/>
</dbReference>
<gene>
    <name evidence="5" type="ORF">FCN18_27050</name>
</gene>